<keyword evidence="1" id="KW-0732">Signal</keyword>
<organism evidence="2">
    <name type="scientific">Arundo donax</name>
    <name type="common">Giant reed</name>
    <name type="synonym">Donax arundinaceus</name>
    <dbReference type="NCBI Taxonomy" id="35708"/>
    <lineage>
        <taxon>Eukaryota</taxon>
        <taxon>Viridiplantae</taxon>
        <taxon>Streptophyta</taxon>
        <taxon>Embryophyta</taxon>
        <taxon>Tracheophyta</taxon>
        <taxon>Spermatophyta</taxon>
        <taxon>Magnoliopsida</taxon>
        <taxon>Liliopsida</taxon>
        <taxon>Poales</taxon>
        <taxon>Poaceae</taxon>
        <taxon>PACMAD clade</taxon>
        <taxon>Arundinoideae</taxon>
        <taxon>Arundineae</taxon>
        <taxon>Arundo</taxon>
    </lineage>
</organism>
<proteinExistence type="predicted"/>
<evidence type="ECO:0000313" key="2">
    <source>
        <dbReference type="EMBL" id="JAE12375.1"/>
    </source>
</evidence>
<protein>
    <submittedName>
        <fullName evidence="2">Uncharacterized protein</fullName>
    </submittedName>
</protein>
<reference evidence="2" key="1">
    <citation type="submission" date="2014-09" db="EMBL/GenBank/DDBJ databases">
        <authorList>
            <person name="Magalhaes I.L.F."/>
            <person name="Oliveira U."/>
            <person name="Santos F.R."/>
            <person name="Vidigal T.H.D.A."/>
            <person name="Brescovit A.D."/>
            <person name="Santos A.J."/>
        </authorList>
    </citation>
    <scope>NUCLEOTIDE SEQUENCE</scope>
    <source>
        <tissue evidence="2">Shoot tissue taken approximately 20 cm above the soil surface</tissue>
    </source>
</reference>
<reference evidence="2" key="2">
    <citation type="journal article" date="2015" name="Data Brief">
        <title>Shoot transcriptome of the giant reed, Arundo donax.</title>
        <authorList>
            <person name="Barrero R.A."/>
            <person name="Guerrero F.D."/>
            <person name="Moolhuijzen P."/>
            <person name="Goolsby J.A."/>
            <person name="Tidwell J."/>
            <person name="Bellgard S.E."/>
            <person name="Bellgard M.I."/>
        </authorList>
    </citation>
    <scope>NUCLEOTIDE SEQUENCE</scope>
    <source>
        <tissue evidence="2">Shoot tissue taken approximately 20 cm above the soil surface</tissue>
    </source>
</reference>
<dbReference type="AlphaFoldDB" id="A0A0A9FH39"/>
<accession>A0A0A9FH39</accession>
<name>A0A0A9FH39_ARUDO</name>
<feature type="signal peptide" evidence="1">
    <location>
        <begin position="1"/>
        <end position="15"/>
    </location>
</feature>
<dbReference type="EMBL" id="GBRH01185521">
    <property type="protein sequence ID" value="JAE12375.1"/>
    <property type="molecule type" value="Transcribed_RNA"/>
</dbReference>
<sequence length="47" mass="5407">MLLWFELVLCDVSSANTINTVTRHTLSHACMSNQIDQFIYAYIDAKE</sequence>
<feature type="chain" id="PRO_5013039946" evidence="1">
    <location>
        <begin position="16"/>
        <end position="47"/>
    </location>
</feature>
<evidence type="ECO:0000256" key="1">
    <source>
        <dbReference type="SAM" id="SignalP"/>
    </source>
</evidence>